<keyword evidence="3" id="KW-1185">Reference proteome</keyword>
<feature type="transmembrane region" description="Helical" evidence="1">
    <location>
        <begin position="20"/>
        <end position="41"/>
    </location>
</feature>
<dbReference type="EMBL" id="JAVHUL010000002">
    <property type="protein sequence ID" value="MDQ7916220.1"/>
    <property type="molecule type" value="Genomic_DNA"/>
</dbReference>
<name>A0ABU0ZXM4_9FLAO</name>
<evidence type="ECO:0000313" key="2">
    <source>
        <dbReference type="EMBL" id="MDQ7916220.1"/>
    </source>
</evidence>
<comment type="caution">
    <text evidence="2">The sequence shown here is derived from an EMBL/GenBank/DDBJ whole genome shotgun (WGS) entry which is preliminary data.</text>
</comment>
<evidence type="ECO:0000313" key="3">
    <source>
        <dbReference type="Proteomes" id="UP001230915"/>
    </source>
</evidence>
<dbReference type="Proteomes" id="UP001230915">
    <property type="component" value="Unassembled WGS sequence"/>
</dbReference>
<keyword evidence="1" id="KW-0472">Membrane</keyword>
<evidence type="ECO:0000256" key="1">
    <source>
        <dbReference type="SAM" id="Phobius"/>
    </source>
</evidence>
<keyword evidence="1" id="KW-0812">Transmembrane</keyword>
<dbReference type="RefSeq" id="WP_308862834.1">
    <property type="nucleotide sequence ID" value="NZ_JAVHUL010000002.1"/>
</dbReference>
<dbReference type="InterPro" id="IPR019619">
    <property type="entry name" value="DUF2490"/>
</dbReference>
<reference evidence="2 3" key="1">
    <citation type="submission" date="2023-08" db="EMBL/GenBank/DDBJ databases">
        <title>Mesonia sp. MT50, isolated from deep-sea sediment of the Mariana Trench.</title>
        <authorList>
            <person name="Fu H."/>
        </authorList>
    </citation>
    <scope>NUCLEOTIDE SEQUENCE [LARGE SCALE GENOMIC DNA]</scope>
    <source>
        <strain evidence="2 3">MT50</strain>
    </source>
</reference>
<accession>A0ABU0ZXM4</accession>
<protein>
    <submittedName>
        <fullName evidence="2">DUF2490 domain-containing protein</fullName>
    </submittedName>
</protein>
<proteinExistence type="predicted"/>
<organism evidence="2 3">
    <name type="scientific">Mesonia profundi</name>
    <dbReference type="NCBI Taxonomy" id="3070998"/>
    <lineage>
        <taxon>Bacteria</taxon>
        <taxon>Pseudomonadati</taxon>
        <taxon>Bacteroidota</taxon>
        <taxon>Flavobacteriia</taxon>
        <taxon>Flavobacteriales</taxon>
        <taxon>Flavobacteriaceae</taxon>
        <taxon>Mesonia</taxon>
    </lineage>
</organism>
<keyword evidence="1" id="KW-1133">Transmembrane helix</keyword>
<dbReference type="Pfam" id="PF10677">
    <property type="entry name" value="DUF2490"/>
    <property type="match status" value="1"/>
</dbReference>
<sequence length="254" mass="29900">MKFYTMPTKAFKRSLTKRYLNISFSGNFTCVVFLLITSISFSQTNFKGYINPEVTLSIKNDTPWSYSFGISHKNVVYTDFKKESGFNNKFNVEGEYLELSHYTNRKIGTHGKISAGIRYRFKETFTGKQDETRLVQQYAYAKKVNRNKIDHRVRFSQRFRERTSFRTRYRFKMEFPLQEEEVTSKELSLVASTEAVLEFGKNEKPSLGQRASTQISYELFKNTRLDFGLEYRYRAYNINPYVELNLISGVKISI</sequence>
<gene>
    <name evidence="2" type="ORF">RBU60_01425</name>
</gene>